<sequence>MARDNAVPMATRPAPVPTSKLPAFLRFPLLVVLGFATSMALYSGASEFIDPQLRAVCRSSNEDYKVASSIAWRLAEMGLGWFASYDDIDLISFSLLTHSPWYYLLYTFYDVQPATIAICLSIDAASLAIPTRLLRPRAPAHNPRAAPEAVPNRSIINDFQTVTATSLLGSAIYSVVLSAAFLTFLPSFMVVHFEGLVSLVRAHAASLVTLFITLAPLGYAAREFLLTPSLSAQTHRGDAEHEAFNPETAGLVEHLMHNFWWGSKKTRVLIKRTATLVVFSWMHSFAHAAGVLEGGDVVGAAGYSGVWAAGSLLSGLIFRWVENV</sequence>
<evidence type="ECO:0000313" key="2">
    <source>
        <dbReference type="EMBL" id="KAF2139561.1"/>
    </source>
</evidence>
<evidence type="ECO:0000313" key="3">
    <source>
        <dbReference type="Proteomes" id="UP000799438"/>
    </source>
</evidence>
<dbReference type="Proteomes" id="UP000799438">
    <property type="component" value="Unassembled WGS sequence"/>
</dbReference>
<dbReference type="OrthoDB" id="5394254at2759"/>
<dbReference type="AlphaFoldDB" id="A0A6A6BAM8"/>
<organism evidence="2 3">
    <name type="scientific">Aplosporella prunicola CBS 121167</name>
    <dbReference type="NCBI Taxonomy" id="1176127"/>
    <lineage>
        <taxon>Eukaryota</taxon>
        <taxon>Fungi</taxon>
        <taxon>Dikarya</taxon>
        <taxon>Ascomycota</taxon>
        <taxon>Pezizomycotina</taxon>
        <taxon>Dothideomycetes</taxon>
        <taxon>Dothideomycetes incertae sedis</taxon>
        <taxon>Botryosphaeriales</taxon>
        <taxon>Aplosporellaceae</taxon>
        <taxon>Aplosporella</taxon>
    </lineage>
</organism>
<protein>
    <submittedName>
        <fullName evidence="2">Uncharacterized protein</fullName>
    </submittedName>
</protein>
<feature type="transmembrane region" description="Helical" evidence="1">
    <location>
        <begin position="23"/>
        <end position="44"/>
    </location>
</feature>
<feature type="transmembrane region" description="Helical" evidence="1">
    <location>
        <begin position="171"/>
        <end position="193"/>
    </location>
</feature>
<feature type="transmembrane region" description="Helical" evidence="1">
    <location>
        <begin position="273"/>
        <end position="292"/>
    </location>
</feature>
<feature type="transmembrane region" description="Helical" evidence="1">
    <location>
        <begin position="298"/>
        <end position="321"/>
    </location>
</feature>
<dbReference type="EMBL" id="ML995492">
    <property type="protein sequence ID" value="KAF2139561.1"/>
    <property type="molecule type" value="Genomic_DNA"/>
</dbReference>
<accession>A0A6A6BAM8</accession>
<proteinExistence type="predicted"/>
<keyword evidence="3" id="KW-1185">Reference proteome</keyword>
<reference evidence="2" key="1">
    <citation type="journal article" date="2020" name="Stud. Mycol.">
        <title>101 Dothideomycetes genomes: a test case for predicting lifestyles and emergence of pathogens.</title>
        <authorList>
            <person name="Haridas S."/>
            <person name="Albert R."/>
            <person name="Binder M."/>
            <person name="Bloem J."/>
            <person name="Labutti K."/>
            <person name="Salamov A."/>
            <person name="Andreopoulos B."/>
            <person name="Baker S."/>
            <person name="Barry K."/>
            <person name="Bills G."/>
            <person name="Bluhm B."/>
            <person name="Cannon C."/>
            <person name="Castanera R."/>
            <person name="Culley D."/>
            <person name="Daum C."/>
            <person name="Ezra D."/>
            <person name="Gonzalez J."/>
            <person name="Henrissat B."/>
            <person name="Kuo A."/>
            <person name="Liang C."/>
            <person name="Lipzen A."/>
            <person name="Lutzoni F."/>
            <person name="Magnuson J."/>
            <person name="Mondo S."/>
            <person name="Nolan M."/>
            <person name="Ohm R."/>
            <person name="Pangilinan J."/>
            <person name="Park H.-J."/>
            <person name="Ramirez L."/>
            <person name="Alfaro M."/>
            <person name="Sun H."/>
            <person name="Tritt A."/>
            <person name="Yoshinaga Y."/>
            <person name="Zwiers L.-H."/>
            <person name="Turgeon B."/>
            <person name="Goodwin S."/>
            <person name="Spatafora J."/>
            <person name="Crous P."/>
            <person name="Grigoriev I."/>
        </authorList>
    </citation>
    <scope>NUCLEOTIDE SEQUENCE</scope>
    <source>
        <strain evidence="2">CBS 121167</strain>
    </source>
</reference>
<gene>
    <name evidence="2" type="ORF">K452DRAFT_231905</name>
</gene>
<dbReference type="RefSeq" id="XP_033395274.1">
    <property type="nucleotide sequence ID" value="XM_033537195.1"/>
</dbReference>
<keyword evidence="1" id="KW-1133">Transmembrane helix</keyword>
<dbReference type="GeneID" id="54294691"/>
<name>A0A6A6BAM8_9PEZI</name>
<keyword evidence="1" id="KW-0472">Membrane</keyword>
<keyword evidence="1" id="KW-0812">Transmembrane</keyword>
<feature type="transmembrane region" description="Helical" evidence="1">
    <location>
        <begin position="199"/>
        <end position="221"/>
    </location>
</feature>
<evidence type="ECO:0000256" key="1">
    <source>
        <dbReference type="SAM" id="Phobius"/>
    </source>
</evidence>